<sequence>MDYKFTESSMQNIANIANNYGVTIETAMELAHALRQTNGTMAQFYLPELGGGGQWMQGGMTMVGDMFNNQLRALVDGICIAISNAVIQGALQYQPLAQVKNQDGSLSPSGHWWGNLGYPNSSGSQNGTSYAIFNQIHRLAIQENGKVTIFDTLDHQIGGVGQQQGGNYDVNFSSQYGTIDLNTLPVVSGNQENLNHNNNNNVRIDESSTDTAPSNPQPPRFKAPNILTAEEERDVFSKLEKLADLRNKDILTDEEYKAKKAELLKRL</sequence>
<name>A0A6N6MD52_9FLAO</name>
<comment type="caution">
    <text evidence="3">The sequence shown here is derived from an EMBL/GenBank/DDBJ whole genome shotgun (WGS) entry which is preliminary data.</text>
</comment>
<gene>
    <name evidence="3" type="ORF">F6U93_06180</name>
</gene>
<evidence type="ECO:0000313" key="4">
    <source>
        <dbReference type="Proteomes" id="UP000441333"/>
    </source>
</evidence>
<dbReference type="InterPro" id="IPR018649">
    <property type="entry name" value="SHOCT"/>
</dbReference>
<accession>A0A6N6MD52</accession>
<dbReference type="Proteomes" id="UP000441333">
    <property type="component" value="Unassembled WGS sequence"/>
</dbReference>
<evidence type="ECO:0000256" key="1">
    <source>
        <dbReference type="SAM" id="MobiDB-lite"/>
    </source>
</evidence>
<dbReference type="RefSeq" id="WP_150937914.1">
    <property type="nucleotide sequence ID" value="NZ_WAAT01000033.1"/>
</dbReference>
<evidence type="ECO:0000313" key="3">
    <source>
        <dbReference type="EMBL" id="KAB1068592.1"/>
    </source>
</evidence>
<dbReference type="AlphaFoldDB" id="A0A6N6MD52"/>
<feature type="domain" description="SHOCT" evidence="2">
    <location>
        <begin position="238"/>
        <end position="264"/>
    </location>
</feature>
<keyword evidence="4" id="KW-1185">Reference proteome</keyword>
<reference evidence="3 4" key="1">
    <citation type="submission" date="2019-09" db="EMBL/GenBank/DDBJ databases">
        <authorList>
            <person name="Cao W.R."/>
        </authorList>
    </citation>
    <scope>NUCLEOTIDE SEQUENCE [LARGE SCALE GENOMIC DNA]</scope>
    <source>
        <strain evidence="3 4">B1N29</strain>
    </source>
</reference>
<protein>
    <submittedName>
        <fullName evidence="3">SHOCT domain-containing protein</fullName>
    </submittedName>
</protein>
<dbReference type="EMBL" id="WAAT01000033">
    <property type="protein sequence ID" value="KAB1068592.1"/>
    <property type="molecule type" value="Genomic_DNA"/>
</dbReference>
<evidence type="ECO:0000259" key="2">
    <source>
        <dbReference type="Pfam" id="PF09851"/>
    </source>
</evidence>
<organism evidence="3 4">
    <name type="scientific">Pseudotamlana haliotis</name>
    <dbReference type="NCBI Taxonomy" id="2614804"/>
    <lineage>
        <taxon>Bacteria</taxon>
        <taxon>Pseudomonadati</taxon>
        <taxon>Bacteroidota</taxon>
        <taxon>Flavobacteriia</taxon>
        <taxon>Flavobacteriales</taxon>
        <taxon>Flavobacteriaceae</taxon>
        <taxon>Pseudotamlana</taxon>
    </lineage>
</organism>
<dbReference type="Pfam" id="PF09851">
    <property type="entry name" value="SHOCT"/>
    <property type="match status" value="1"/>
</dbReference>
<feature type="region of interest" description="Disordered" evidence="1">
    <location>
        <begin position="193"/>
        <end position="222"/>
    </location>
</feature>
<proteinExistence type="predicted"/>